<reference evidence="15" key="1">
    <citation type="submission" date="2025-08" db="UniProtKB">
        <authorList>
            <consortium name="RefSeq"/>
        </authorList>
    </citation>
    <scope>IDENTIFICATION</scope>
</reference>
<dbReference type="InterPro" id="IPR051700">
    <property type="entry name" value="STE20_Ser-Thr_kinase"/>
</dbReference>
<dbReference type="GO" id="GO:0005829">
    <property type="term" value="C:cytosol"/>
    <property type="evidence" value="ECO:0007669"/>
    <property type="project" value="TreeGrafter"/>
</dbReference>
<evidence type="ECO:0000256" key="10">
    <source>
        <dbReference type="PROSITE-ProRule" id="PRU10141"/>
    </source>
</evidence>
<evidence type="ECO:0000256" key="9">
    <source>
        <dbReference type="ARBA" id="ARBA00048679"/>
    </source>
</evidence>
<accession>A0A6P7KF07</accession>
<feature type="compositionally biased region" description="Polar residues" evidence="11">
    <location>
        <begin position="720"/>
        <end position="734"/>
    </location>
</feature>
<dbReference type="Pfam" id="PF00069">
    <property type="entry name" value="Pkinase"/>
    <property type="match status" value="1"/>
</dbReference>
<feature type="compositionally biased region" description="Basic and acidic residues" evidence="11">
    <location>
        <begin position="735"/>
        <end position="745"/>
    </location>
</feature>
<feature type="compositionally biased region" description="Basic and acidic residues" evidence="11">
    <location>
        <begin position="413"/>
        <end position="479"/>
    </location>
</feature>
<gene>
    <name evidence="15" type="primary">LOC114452826</name>
</gene>
<dbReference type="CDD" id="cd06637">
    <property type="entry name" value="STKc_TNIK"/>
    <property type="match status" value="1"/>
</dbReference>
<feature type="compositionally biased region" description="Basic and acidic residues" evidence="11">
    <location>
        <begin position="630"/>
        <end position="645"/>
    </location>
</feature>
<keyword evidence="7 10" id="KW-0067">ATP-binding</keyword>
<dbReference type="InterPro" id="IPR001180">
    <property type="entry name" value="CNH_dom"/>
</dbReference>
<dbReference type="EC" id="2.7.11.1" evidence="2"/>
<feature type="compositionally biased region" description="Polar residues" evidence="11">
    <location>
        <begin position="545"/>
        <end position="556"/>
    </location>
</feature>
<dbReference type="PROSITE" id="PS00108">
    <property type="entry name" value="PROTEIN_KINASE_ST"/>
    <property type="match status" value="1"/>
</dbReference>
<comment type="similarity">
    <text evidence="1">Belongs to the protein kinase superfamily. STE Ser/Thr protein kinase family. STE20 subfamily.</text>
</comment>
<feature type="domain" description="CNH" evidence="13">
    <location>
        <begin position="985"/>
        <end position="1272"/>
    </location>
</feature>
<dbReference type="FunFam" id="1.10.510.10:FF:000003">
    <property type="entry name" value="TRAF2 and NCK-interacting protein kinase isoform 4"/>
    <property type="match status" value="1"/>
</dbReference>
<feature type="compositionally biased region" description="Basic and acidic residues" evidence="11">
    <location>
        <begin position="503"/>
        <end position="514"/>
    </location>
</feature>
<feature type="compositionally biased region" description="Acidic residues" evidence="11">
    <location>
        <begin position="335"/>
        <end position="352"/>
    </location>
</feature>
<dbReference type="PANTHER" id="PTHR47096">
    <property type="entry name" value="MISSHAPEN LIKE KINASE 1"/>
    <property type="match status" value="1"/>
</dbReference>
<feature type="compositionally biased region" description="Low complexity" evidence="11">
    <location>
        <begin position="480"/>
        <end position="498"/>
    </location>
</feature>
<keyword evidence="5 10" id="KW-0547">Nucleotide-binding</keyword>
<feature type="binding site" evidence="10">
    <location>
        <position position="72"/>
    </location>
    <ligand>
        <name>ATP</name>
        <dbReference type="ChEBI" id="CHEBI:30616"/>
    </ligand>
</feature>
<evidence type="ECO:0000256" key="11">
    <source>
        <dbReference type="SAM" id="MobiDB-lite"/>
    </source>
</evidence>
<dbReference type="Pfam" id="PF00780">
    <property type="entry name" value="CNH"/>
    <property type="match status" value="1"/>
</dbReference>
<comment type="catalytic activity">
    <reaction evidence="9">
        <text>L-seryl-[protein] + ATP = O-phospho-L-seryl-[protein] + ADP + H(+)</text>
        <dbReference type="Rhea" id="RHEA:17989"/>
        <dbReference type="Rhea" id="RHEA-COMP:9863"/>
        <dbReference type="Rhea" id="RHEA-COMP:11604"/>
        <dbReference type="ChEBI" id="CHEBI:15378"/>
        <dbReference type="ChEBI" id="CHEBI:29999"/>
        <dbReference type="ChEBI" id="CHEBI:30616"/>
        <dbReference type="ChEBI" id="CHEBI:83421"/>
        <dbReference type="ChEBI" id="CHEBI:456216"/>
        <dbReference type="EC" id="2.7.11.1"/>
    </reaction>
</comment>
<feature type="compositionally biased region" description="Low complexity" evidence="11">
    <location>
        <begin position="702"/>
        <end position="718"/>
    </location>
</feature>
<keyword evidence="4" id="KW-0808">Transferase</keyword>
<dbReference type="GeneID" id="114452826"/>
<feature type="region of interest" description="Disordered" evidence="11">
    <location>
        <begin position="817"/>
        <end position="901"/>
    </location>
</feature>
<name>A0A6P7KF07_9TELE</name>
<dbReference type="RefSeq" id="XP_028288099.1">
    <property type="nucleotide sequence ID" value="XM_028432298.1"/>
</dbReference>
<comment type="catalytic activity">
    <reaction evidence="8">
        <text>L-threonyl-[protein] + ATP = O-phospho-L-threonyl-[protein] + ADP + H(+)</text>
        <dbReference type="Rhea" id="RHEA:46608"/>
        <dbReference type="Rhea" id="RHEA-COMP:11060"/>
        <dbReference type="Rhea" id="RHEA-COMP:11605"/>
        <dbReference type="ChEBI" id="CHEBI:15378"/>
        <dbReference type="ChEBI" id="CHEBI:30013"/>
        <dbReference type="ChEBI" id="CHEBI:30616"/>
        <dbReference type="ChEBI" id="CHEBI:61977"/>
        <dbReference type="ChEBI" id="CHEBI:456216"/>
        <dbReference type="EC" id="2.7.11.1"/>
    </reaction>
</comment>
<evidence type="ECO:0000256" key="1">
    <source>
        <dbReference type="ARBA" id="ARBA00008874"/>
    </source>
</evidence>
<dbReference type="PANTHER" id="PTHR47096:SF1">
    <property type="entry name" value="MISSHAPEN LIKE KINASE 1"/>
    <property type="match status" value="1"/>
</dbReference>
<proteinExistence type="inferred from homology"/>
<feature type="region of interest" description="Disordered" evidence="11">
    <location>
        <begin position="413"/>
        <end position="802"/>
    </location>
</feature>
<dbReference type="GO" id="GO:0004674">
    <property type="term" value="F:protein serine/threonine kinase activity"/>
    <property type="evidence" value="ECO:0007669"/>
    <property type="project" value="UniProtKB-KW"/>
</dbReference>
<sequence length="1298" mass="146882">MVVGEASILSPVSTRERTMASDSPARSLDEIDLSALRDPAGIFELVELVGNGTYGQVYKGRHVKTGQLAAIKVMDVTGDEEEEIKAEINMLKKYSHHRNIATYYGAFIKKNPPGMDDQLWLVMEFCGAGSVTDLIKNTKGNSLKEEWIAYVCREILRGLTHLHQHKVIHRDIKGQNVLLTENAEVKLVDFGVSAQLDRTVGRRNTFIGTPYWMAPEVIACDENPDATYDFKSDLWSLGITAIEMAEGAPPLCDMHPMRALFLIPRNPAPRLKSKKWSKKFQSFIESCLVKSHSQRPSTEQLLKHPFIRDLPNERQVRIQLKDHIDRTKKRRGERDETEYEYSGSEEEDEERDIGEPSSIINIPGESTLRRDFLRLQLANKERSELIRRQQLEQQQNEEHKRQLLAERQKRIEEQKEQRRRLEEQQRRERELRKQQEREQRRRYEEMEQLRREEERRHAEREQEYKRKQIEEQRQAERLQRQLQQERAYLVSLQQQQQEPPRPPQDKKQLYHYKDQAPSSNDKPAWAKEHKVSNRISDPSLPPRSESFSSGGIQQARTPPMHRSMEPQMAHLVQVKSHGLSGSQSLYDPHGVSSSSASPSPSRPPMPRQNSDPTSDTPPPPPLSRLAPPLDKLDRSSWLRQDDDMPPKVPQRTTSISPALVRKNSPGNGPGLGPRAGAHLIRASNPDLRRTDVSMETPLKRTSSGSSSSSSTPSSQGGSNERGNSAKTEGSTLSSHETKDDREVTRPSRPADLTALAKELRELRQGEETSRPPVKVTDYSSSSEDSHSSEDEEGEGGANDGTVAVSDIPRIMPAASQSTNESFGMMGGHNDTHGDSYGNSSQDSTLMMREKHGERRRSSTASNGFPGNTNLFHGNANLPDLLQQSTSPLVSPGDASGAQYGLGGGGGSKASFTPFVDPRVYGTSPTDDDDDKNCASALFADELLRQEQEQARLNEARKISVVNVNPTNIRPHSDTPEIRKYKKRFNSEILCAALWGVNLLVGTENGLMLLDRSGQGKVYNLINRRRFQQMDVLEGLNVLVTISGKKNKLRVYYLSWLRNRILHNDPEVEKKQGWITVGELEGCVHYKVVKYERIKFLVIALKNSVEIYAWAPKPYHKFMAFKSFTDLQHRPLLVDLTVEEGQRLKVIYGSSVGFHVVDVDSGNPYDIYIPSHIQGQVTPHAIVVLPKTDGMEMLLCYEDEGVYVNTYGRITKDVVLQWGEMPTSVAYIHSNQIMGWGEKAIEIRSVETGHLDGVFMHKRAQRLKFLSERNDKVFFASVRSGGSSQVFFMTLNRSSMMNW</sequence>
<evidence type="ECO:0000256" key="3">
    <source>
        <dbReference type="ARBA" id="ARBA00022527"/>
    </source>
</evidence>
<feature type="domain" description="Protein kinase" evidence="12">
    <location>
        <begin position="43"/>
        <end position="307"/>
    </location>
</feature>
<evidence type="ECO:0000259" key="12">
    <source>
        <dbReference type="PROSITE" id="PS50011"/>
    </source>
</evidence>
<evidence type="ECO:0000256" key="4">
    <source>
        <dbReference type="ARBA" id="ARBA00022679"/>
    </source>
</evidence>
<dbReference type="InterPro" id="IPR017441">
    <property type="entry name" value="Protein_kinase_ATP_BS"/>
</dbReference>
<evidence type="ECO:0000256" key="2">
    <source>
        <dbReference type="ARBA" id="ARBA00012513"/>
    </source>
</evidence>
<dbReference type="Gene3D" id="3.30.200.20">
    <property type="entry name" value="Phosphorylase Kinase, domain 1"/>
    <property type="match status" value="1"/>
</dbReference>
<feature type="region of interest" description="Disordered" evidence="11">
    <location>
        <begin position="319"/>
        <end position="362"/>
    </location>
</feature>
<keyword evidence="3" id="KW-0723">Serine/threonine-protein kinase</keyword>
<dbReference type="InterPro" id="IPR008271">
    <property type="entry name" value="Ser/Thr_kinase_AS"/>
</dbReference>
<dbReference type="GO" id="GO:0005524">
    <property type="term" value="F:ATP binding"/>
    <property type="evidence" value="ECO:0007669"/>
    <property type="project" value="UniProtKB-UniRule"/>
</dbReference>
<dbReference type="SUPFAM" id="SSF56112">
    <property type="entry name" value="Protein kinase-like (PK-like)"/>
    <property type="match status" value="1"/>
</dbReference>
<dbReference type="SMART" id="SM00036">
    <property type="entry name" value="CNH"/>
    <property type="match status" value="1"/>
</dbReference>
<dbReference type="PROSITE" id="PS50219">
    <property type="entry name" value="CNH"/>
    <property type="match status" value="1"/>
</dbReference>
<keyword evidence="14" id="KW-1185">Reference proteome</keyword>
<evidence type="ECO:0000259" key="13">
    <source>
        <dbReference type="PROSITE" id="PS50219"/>
    </source>
</evidence>
<dbReference type="Gene3D" id="1.10.510.10">
    <property type="entry name" value="Transferase(Phosphotransferase) domain 1"/>
    <property type="match status" value="1"/>
</dbReference>
<evidence type="ECO:0000313" key="15">
    <source>
        <dbReference type="RefSeq" id="XP_028288099.1"/>
    </source>
</evidence>
<dbReference type="InterPro" id="IPR000719">
    <property type="entry name" value="Prot_kinase_dom"/>
</dbReference>
<evidence type="ECO:0000256" key="5">
    <source>
        <dbReference type="ARBA" id="ARBA00022741"/>
    </source>
</evidence>
<feature type="compositionally biased region" description="Polar residues" evidence="11">
    <location>
        <begin position="858"/>
        <end position="871"/>
    </location>
</feature>
<dbReference type="FunFam" id="3.30.200.20:FF:000006">
    <property type="entry name" value="TRAF2 and NCK-interacting protein kinase isoform 4"/>
    <property type="match status" value="1"/>
</dbReference>
<dbReference type="SMART" id="SM00220">
    <property type="entry name" value="S_TKc"/>
    <property type="match status" value="1"/>
</dbReference>
<feature type="compositionally biased region" description="Basic and acidic residues" evidence="11">
    <location>
        <begin position="757"/>
        <end position="769"/>
    </location>
</feature>
<dbReference type="Proteomes" id="UP000515145">
    <property type="component" value="Chromosome 20"/>
</dbReference>
<dbReference type="PROSITE" id="PS50011">
    <property type="entry name" value="PROTEIN_KINASE_DOM"/>
    <property type="match status" value="1"/>
</dbReference>
<evidence type="ECO:0000256" key="8">
    <source>
        <dbReference type="ARBA" id="ARBA00047899"/>
    </source>
</evidence>
<evidence type="ECO:0000313" key="14">
    <source>
        <dbReference type="Proteomes" id="UP000515145"/>
    </source>
</evidence>
<organism evidence="14 15">
    <name type="scientific">Parambassis ranga</name>
    <name type="common">Indian glassy fish</name>
    <dbReference type="NCBI Taxonomy" id="210632"/>
    <lineage>
        <taxon>Eukaryota</taxon>
        <taxon>Metazoa</taxon>
        <taxon>Chordata</taxon>
        <taxon>Craniata</taxon>
        <taxon>Vertebrata</taxon>
        <taxon>Euteleostomi</taxon>
        <taxon>Actinopterygii</taxon>
        <taxon>Neopterygii</taxon>
        <taxon>Teleostei</taxon>
        <taxon>Neoteleostei</taxon>
        <taxon>Acanthomorphata</taxon>
        <taxon>Ovalentaria</taxon>
        <taxon>Ambassidae</taxon>
        <taxon>Parambassis</taxon>
    </lineage>
</organism>
<dbReference type="InterPro" id="IPR011009">
    <property type="entry name" value="Kinase-like_dom_sf"/>
</dbReference>
<evidence type="ECO:0000256" key="6">
    <source>
        <dbReference type="ARBA" id="ARBA00022777"/>
    </source>
</evidence>
<keyword evidence="6" id="KW-0418">Kinase</keyword>
<protein>
    <recommendedName>
        <fullName evidence="2">non-specific serine/threonine protein kinase</fullName>
        <ecNumber evidence="2">2.7.11.1</ecNumber>
    </recommendedName>
</protein>
<feature type="compositionally biased region" description="Basic and acidic residues" evidence="11">
    <location>
        <begin position="847"/>
        <end position="856"/>
    </location>
</feature>
<evidence type="ECO:0000256" key="7">
    <source>
        <dbReference type="ARBA" id="ARBA00022840"/>
    </source>
</evidence>
<dbReference type="PROSITE" id="PS00107">
    <property type="entry name" value="PROTEIN_KINASE_ATP"/>
    <property type="match status" value="1"/>
</dbReference>